<dbReference type="PANTHER" id="PTHR34406">
    <property type="entry name" value="PROTEIN YCEI"/>
    <property type="match status" value="1"/>
</dbReference>
<evidence type="ECO:0000259" key="1">
    <source>
        <dbReference type="SMART" id="SM00867"/>
    </source>
</evidence>
<dbReference type="NCBIfam" id="NF002994">
    <property type="entry name" value="PRK03757.1"/>
    <property type="match status" value="1"/>
</dbReference>
<dbReference type="PANTHER" id="PTHR34406:SF1">
    <property type="entry name" value="PROTEIN YCEI"/>
    <property type="match status" value="1"/>
</dbReference>
<reference evidence="2" key="1">
    <citation type="submission" date="2018-06" db="EMBL/GenBank/DDBJ databases">
        <authorList>
            <person name="Zhirakovskaya E."/>
        </authorList>
    </citation>
    <scope>NUCLEOTIDE SEQUENCE</scope>
</reference>
<dbReference type="Pfam" id="PF04264">
    <property type="entry name" value="YceI"/>
    <property type="match status" value="1"/>
</dbReference>
<dbReference type="AlphaFoldDB" id="A0A3B0WQV4"/>
<proteinExistence type="predicted"/>
<sequence length="192" mass="21751">MKLIYSTLFALSLAATNVMADDYIIDKKGMHASIDFKISHLGFSWLRGRFNDFDGHFSYDKDQPENAKIEVIIKTSSIDSNHAKRDKHLREKDFLNTDKYPEAKFISTSFVQEKDGSGILKGDFTLRGVTKPILIDVKYIGEGKDPWGGYRIGFEGTTKIALADYGIVYDLGSTAKEMELFFEIEGVRQTKK</sequence>
<feature type="domain" description="Lipid/polyisoprenoid-binding YceI-like" evidence="1">
    <location>
        <begin position="22"/>
        <end position="187"/>
    </location>
</feature>
<dbReference type="SMART" id="SM00867">
    <property type="entry name" value="YceI"/>
    <property type="match status" value="1"/>
</dbReference>
<name>A0A3B0WQV4_9ZZZZ</name>
<evidence type="ECO:0000313" key="2">
    <source>
        <dbReference type="EMBL" id="VAW46094.1"/>
    </source>
</evidence>
<dbReference type="EMBL" id="UOFB01000117">
    <property type="protein sequence ID" value="VAW46094.1"/>
    <property type="molecule type" value="Genomic_DNA"/>
</dbReference>
<dbReference type="Gene3D" id="2.40.128.110">
    <property type="entry name" value="Lipid/polyisoprenoid-binding, YceI-like"/>
    <property type="match status" value="1"/>
</dbReference>
<accession>A0A3B0WQV4</accession>
<dbReference type="InterPro" id="IPR007372">
    <property type="entry name" value="Lipid/polyisoprenoid-bd_YceI"/>
</dbReference>
<dbReference type="InterPro" id="IPR036761">
    <property type="entry name" value="TTHA0802/YceI-like_sf"/>
</dbReference>
<organism evidence="2">
    <name type="scientific">hydrothermal vent metagenome</name>
    <dbReference type="NCBI Taxonomy" id="652676"/>
    <lineage>
        <taxon>unclassified sequences</taxon>
        <taxon>metagenomes</taxon>
        <taxon>ecological metagenomes</taxon>
    </lineage>
</organism>
<dbReference type="SUPFAM" id="SSF101874">
    <property type="entry name" value="YceI-like"/>
    <property type="match status" value="1"/>
</dbReference>
<protein>
    <submittedName>
        <fullName evidence="2">Protein yceI</fullName>
    </submittedName>
</protein>
<gene>
    <name evidence="2" type="ORF">MNBD_GAMMA04-1423</name>
</gene>